<protein>
    <submittedName>
        <fullName evidence="4">PIN domain-containing protein</fullName>
    </submittedName>
</protein>
<dbReference type="Gene3D" id="3.40.50.1010">
    <property type="entry name" value="5'-nuclease"/>
    <property type="match status" value="1"/>
</dbReference>
<name>A0A9J2PFA8_ASCLU</name>
<dbReference type="Pfam" id="PF22695">
    <property type="entry name" value="EST1-like_DNA_bind"/>
    <property type="match status" value="1"/>
</dbReference>
<evidence type="ECO:0000256" key="1">
    <source>
        <dbReference type="SAM" id="MobiDB-lite"/>
    </source>
</evidence>
<accession>A0A9J2PFA8</accession>
<evidence type="ECO:0000313" key="3">
    <source>
        <dbReference type="Proteomes" id="UP000036681"/>
    </source>
</evidence>
<dbReference type="InterPro" id="IPR011990">
    <property type="entry name" value="TPR-like_helical_dom_sf"/>
</dbReference>
<dbReference type="InterPro" id="IPR054534">
    <property type="entry name" value="EST1-like_DNA_bind"/>
</dbReference>
<organism evidence="3 4">
    <name type="scientific">Ascaris lumbricoides</name>
    <name type="common">Giant roundworm</name>
    <dbReference type="NCBI Taxonomy" id="6252"/>
    <lineage>
        <taxon>Eukaryota</taxon>
        <taxon>Metazoa</taxon>
        <taxon>Ecdysozoa</taxon>
        <taxon>Nematoda</taxon>
        <taxon>Chromadorea</taxon>
        <taxon>Rhabditida</taxon>
        <taxon>Spirurina</taxon>
        <taxon>Ascaridomorpha</taxon>
        <taxon>Ascaridoidea</taxon>
        <taxon>Ascarididae</taxon>
        <taxon>Ascaris</taxon>
    </lineage>
</organism>
<feature type="region of interest" description="Disordered" evidence="1">
    <location>
        <begin position="408"/>
        <end position="437"/>
    </location>
</feature>
<evidence type="ECO:0000259" key="2">
    <source>
        <dbReference type="Pfam" id="PF22695"/>
    </source>
</evidence>
<reference evidence="4" key="1">
    <citation type="submission" date="2023-03" db="UniProtKB">
        <authorList>
            <consortium name="WormBaseParasite"/>
        </authorList>
    </citation>
    <scope>IDENTIFICATION</scope>
</reference>
<feature type="region of interest" description="Disordered" evidence="1">
    <location>
        <begin position="1"/>
        <end position="40"/>
    </location>
</feature>
<feature type="compositionally biased region" description="Basic and acidic residues" evidence="1">
    <location>
        <begin position="415"/>
        <end position="431"/>
    </location>
</feature>
<dbReference type="SUPFAM" id="SSF48452">
    <property type="entry name" value="TPR-like"/>
    <property type="match status" value="1"/>
</dbReference>
<sequence>MPMRERYEDDELSASLSTRVEDENLSPYPTVEHPSSRGTNIVKPTRDALIFHFLKLAHCNEAKAFGSALDHEIRSLSHQIDSLSVQDHTPVMATEVHQQEEPSTSNTDKKRAMSRLPLMCSDVEKTIKELSVKDIKSTQLDTMRSKVRKCLEEVIDDEEYGQTALEHVWHSCYYALICHIRTSISGWDEEQRERCNREISVLTVELAQLASLHKKRSALISVYMGDLRRYAFMLFSSDRERRLAILHYREAVAADGRSGLALNQIGLMKQDTKMTTALLYFMLAHLAERPFHGAFGNILALLTRAASQHRKGRLLLLLTHCFSSFRITEFKEYRTKWIDQIDTELDSHQGVHVAFNVHLLALASACLATKGYEEQGRAVSTMLLDATGRLLRGIEELVASESAKLLKKGERRRRASDSNESVHTDPEEAKNSKNKLNNDGEVTDYWVAGYRMVREQNRLNGIEQDDDVVELSEDESSELVDSSAPPSDEIREAKTLLVALLHFTIVTVKQLYGEHTPTSIRFDFEQFAQRISDTLNSFMLGERATKAELNFYRPEQVDLPIWYVTTEDAMLLLPTLVRRLIDTPEVPILFDEFFRFVPIVSSKDMVMKNMAKLRLACRAKQEEARALLPVYVIPEDNVVLDRLPVLRDLVNDGRLKVVIAEDTLRMMDKIKKGDVRAREGIRWLQQGICEQGDRLEMRKADSVPLCAEDVAWKVQTTKKSLATKPVTVTILTTDILGEQYDEKRDTRFSVLMVGAKISRENVDQFQTRYKAALKEY</sequence>
<keyword evidence="3" id="KW-1185">Reference proteome</keyword>
<proteinExistence type="predicted"/>
<dbReference type="WBParaSite" id="ALUE_0000802401-mRNA-1">
    <property type="protein sequence ID" value="ALUE_0000802401-mRNA-1"/>
    <property type="gene ID" value="ALUE_0000802401"/>
</dbReference>
<dbReference type="Gene3D" id="1.25.40.10">
    <property type="entry name" value="Tetratricopeptide repeat domain"/>
    <property type="match status" value="1"/>
</dbReference>
<dbReference type="AlphaFoldDB" id="A0A9J2PFA8"/>
<evidence type="ECO:0000313" key="4">
    <source>
        <dbReference type="WBParaSite" id="ALUE_0000802401-mRNA-1"/>
    </source>
</evidence>
<feature type="domain" description="EST1-like DNA-binding" evidence="2">
    <location>
        <begin position="120"/>
        <end position="293"/>
    </location>
</feature>
<dbReference type="Proteomes" id="UP000036681">
    <property type="component" value="Unplaced"/>
</dbReference>